<feature type="domain" description="SH2" evidence="3">
    <location>
        <begin position="22"/>
        <end position="97"/>
    </location>
</feature>
<dbReference type="OMA" id="HYRIFER"/>
<dbReference type="AlphaFoldDB" id="A0A9U8E351"/>
<protein>
    <submittedName>
        <fullName evidence="5 6">Uncharacterized protein LOC106057856</fullName>
    </submittedName>
</protein>
<dbReference type="Pfam" id="PF00017">
    <property type="entry name" value="SH2"/>
    <property type="match status" value="1"/>
</dbReference>
<evidence type="ECO:0000259" key="3">
    <source>
        <dbReference type="PROSITE" id="PS50001"/>
    </source>
</evidence>
<reference evidence="5 6" key="1">
    <citation type="submission" date="2025-04" db="UniProtKB">
        <authorList>
            <consortium name="RefSeq"/>
        </authorList>
    </citation>
    <scope>IDENTIFICATION</scope>
</reference>
<evidence type="ECO:0000313" key="4">
    <source>
        <dbReference type="Proteomes" id="UP001165740"/>
    </source>
</evidence>
<dbReference type="Gene3D" id="3.30.505.10">
    <property type="entry name" value="SH2 domain"/>
    <property type="match status" value="1"/>
</dbReference>
<feature type="region of interest" description="Disordered" evidence="2">
    <location>
        <begin position="154"/>
        <end position="185"/>
    </location>
</feature>
<dbReference type="SUPFAM" id="SSF55550">
    <property type="entry name" value="SH2 domain"/>
    <property type="match status" value="1"/>
</dbReference>
<dbReference type="GeneID" id="106057856"/>
<dbReference type="RefSeq" id="XP_013070637.2">
    <property type="nucleotide sequence ID" value="XM_013215183.2"/>
</dbReference>
<dbReference type="KEGG" id="bgt:106057856"/>
<evidence type="ECO:0000313" key="5">
    <source>
        <dbReference type="RefSeq" id="XP_013070637.2"/>
    </source>
</evidence>
<dbReference type="OrthoDB" id="6407613at2759"/>
<proteinExistence type="predicted"/>
<sequence>MGGCVTKSSFTVNKPQDIRLARLHPFLFSKSDAEQVLLSSDEGDYLLYIDHDSERIMLSVRMNSYIRHYRITELNGLYYLEGQPYAYLDSIILYHRKVKLNGGKLNKQAHLSARVVQNFAHRVARSNGNMQRFTNKNSPDFESPLSTGCLLVPSATRPSRKHSRTNSYTSLLTTSSDSTCKQQRL</sequence>
<keyword evidence="1" id="KW-0727">SH2 domain</keyword>
<dbReference type="SMART" id="SM00252">
    <property type="entry name" value="SH2"/>
    <property type="match status" value="1"/>
</dbReference>
<evidence type="ECO:0000313" key="6">
    <source>
        <dbReference type="RefSeq" id="XP_013070638.2"/>
    </source>
</evidence>
<keyword evidence="4" id="KW-1185">Reference proteome</keyword>
<dbReference type="InterPro" id="IPR036860">
    <property type="entry name" value="SH2_dom_sf"/>
</dbReference>
<accession>A0A9U8E351</accession>
<evidence type="ECO:0000256" key="1">
    <source>
        <dbReference type="PROSITE-ProRule" id="PRU00191"/>
    </source>
</evidence>
<name>A0A9U8E351_BIOGL</name>
<dbReference type="RefSeq" id="XP_013070638.2">
    <property type="nucleotide sequence ID" value="XM_013215184.2"/>
</dbReference>
<feature type="compositionally biased region" description="Low complexity" evidence="2">
    <location>
        <begin position="165"/>
        <end position="179"/>
    </location>
</feature>
<evidence type="ECO:0000256" key="2">
    <source>
        <dbReference type="SAM" id="MobiDB-lite"/>
    </source>
</evidence>
<dbReference type="InterPro" id="IPR000980">
    <property type="entry name" value="SH2"/>
</dbReference>
<gene>
    <name evidence="5 6" type="primary">LOC106057856</name>
</gene>
<dbReference type="PROSITE" id="PS50001">
    <property type="entry name" value="SH2"/>
    <property type="match status" value="1"/>
</dbReference>
<dbReference type="Proteomes" id="UP001165740">
    <property type="component" value="Chromosome 10"/>
</dbReference>
<organism evidence="4 6">
    <name type="scientific">Biomphalaria glabrata</name>
    <name type="common">Bloodfluke planorb</name>
    <name type="synonym">Freshwater snail</name>
    <dbReference type="NCBI Taxonomy" id="6526"/>
    <lineage>
        <taxon>Eukaryota</taxon>
        <taxon>Metazoa</taxon>
        <taxon>Spiralia</taxon>
        <taxon>Lophotrochozoa</taxon>
        <taxon>Mollusca</taxon>
        <taxon>Gastropoda</taxon>
        <taxon>Heterobranchia</taxon>
        <taxon>Euthyneura</taxon>
        <taxon>Panpulmonata</taxon>
        <taxon>Hygrophila</taxon>
        <taxon>Lymnaeoidea</taxon>
        <taxon>Planorbidae</taxon>
        <taxon>Biomphalaria</taxon>
    </lineage>
</organism>